<dbReference type="Proteomes" id="UP000887540">
    <property type="component" value="Unplaced"/>
</dbReference>
<protein>
    <submittedName>
        <fullName evidence="2">Uncharacterized protein</fullName>
    </submittedName>
</protein>
<reference evidence="2" key="1">
    <citation type="submission" date="2022-11" db="UniProtKB">
        <authorList>
            <consortium name="WormBaseParasite"/>
        </authorList>
    </citation>
    <scope>IDENTIFICATION</scope>
</reference>
<evidence type="ECO:0000313" key="1">
    <source>
        <dbReference type="Proteomes" id="UP000887540"/>
    </source>
</evidence>
<dbReference type="WBParaSite" id="ACRNAN_scaffold11714.g31610.t1">
    <property type="protein sequence ID" value="ACRNAN_scaffold11714.g31610.t1"/>
    <property type="gene ID" value="ACRNAN_scaffold11714.g31610"/>
</dbReference>
<keyword evidence="1" id="KW-1185">Reference proteome</keyword>
<name>A0A914CLT1_9BILA</name>
<evidence type="ECO:0000313" key="2">
    <source>
        <dbReference type="WBParaSite" id="ACRNAN_scaffold11714.g31610.t1"/>
    </source>
</evidence>
<proteinExistence type="predicted"/>
<accession>A0A914CLT1</accession>
<sequence length="177" mass="19790">MSEASKTSEVEIKLALKRFKKAAEQLLYEDYHCKLTTRVLEIRNYKASFLSKFIPLEDIKVVYYAKQRTFPGKEALELNDNGWSTSGKIWWALDPLSISVSFNPFTYPASMLTSTLASTGIILNQGFGNFLNFSSTCKHVDSSIDTSDDAIVYDSVDADAVYVNTLTQALTLVLTLC</sequence>
<dbReference type="AlphaFoldDB" id="A0A914CLT1"/>
<organism evidence="1 2">
    <name type="scientific">Acrobeloides nanus</name>
    <dbReference type="NCBI Taxonomy" id="290746"/>
    <lineage>
        <taxon>Eukaryota</taxon>
        <taxon>Metazoa</taxon>
        <taxon>Ecdysozoa</taxon>
        <taxon>Nematoda</taxon>
        <taxon>Chromadorea</taxon>
        <taxon>Rhabditida</taxon>
        <taxon>Tylenchina</taxon>
        <taxon>Cephalobomorpha</taxon>
        <taxon>Cephaloboidea</taxon>
        <taxon>Cephalobidae</taxon>
        <taxon>Acrobeloides</taxon>
    </lineage>
</organism>